<feature type="domain" description="DUF5615" evidence="1">
    <location>
        <begin position="3"/>
        <end position="110"/>
    </location>
</feature>
<accession>A0A3B0UKL0</accession>
<dbReference type="EMBL" id="UOEU01000250">
    <property type="protein sequence ID" value="VAW31565.1"/>
    <property type="molecule type" value="Genomic_DNA"/>
</dbReference>
<sequence length="113" mass="12987">MAKFYSNENFPLPVVEHLRQLSHDVLTIQEVGQADRAVPDEVVLAFAMKESRILLTFNRKHFIKLHRDMPNHSGIVVCTFDPDFKALANRIHQAIQEPQKSSGELIRVNRPQT</sequence>
<evidence type="ECO:0000313" key="2">
    <source>
        <dbReference type="EMBL" id="VAW31565.1"/>
    </source>
</evidence>
<proteinExistence type="predicted"/>
<organism evidence="2">
    <name type="scientific">hydrothermal vent metagenome</name>
    <dbReference type="NCBI Taxonomy" id="652676"/>
    <lineage>
        <taxon>unclassified sequences</taxon>
        <taxon>metagenomes</taxon>
        <taxon>ecological metagenomes</taxon>
    </lineage>
</organism>
<evidence type="ECO:0000259" key="1">
    <source>
        <dbReference type="Pfam" id="PF18480"/>
    </source>
</evidence>
<dbReference type="InterPro" id="IPR041049">
    <property type="entry name" value="DUF5615"/>
</dbReference>
<name>A0A3B0UKL0_9ZZZZ</name>
<dbReference type="AlphaFoldDB" id="A0A3B0UKL0"/>
<gene>
    <name evidence="2" type="ORF">MNBD_CHLOROFLEXI01-1757</name>
</gene>
<protein>
    <recommendedName>
        <fullName evidence="1">DUF5615 domain-containing protein</fullName>
    </recommendedName>
</protein>
<reference evidence="2" key="1">
    <citation type="submission" date="2018-06" db="EMBL/GenBank/DDBJ databases">
        <authorList>
            <person name="Zhirakovskaya E."/>
        </authorList>
    </citation>
    <scope>NUCLEOTIDE SEQUENCE</scope>
</reference>
<dbReference type="Pfam" id="PF18480">
    <property type="entry name" value="DUF5615"/>
    <property type="match status" value="1"/>
</dbReference>